<evidence type="ECO:0000256" key="1">
    <source>
        <dbReference type="ARBA" id="ARBA00010088"/>
    </source>
</evidence>
<dbReference type="Pfam" id="PF00561">
    <property type="entry name" value="Abhydrolase_1"/>
    <property type="match status" value="1"/>
</dbReference>
<gene>
    <name evidence="4" type="ORF">OHU69_07015</name>
</gene>
<sequence>MFAKINGTDLFFDVVGSGLSVREKSLEPKPVLFVHHGGPGGDHSHFRPWLDGLQDTAQIVYFDHRGTGRSGRADVSTYTLEQMADDIEALRLYLGIEAPVLLGASFGGMVALQYAIRHPDSLSKLILVDTAPSNDYHALSMKQVAKVASAEQMEMLKDLFAGTITPERYARWAEVVGPLYYRTVPPLAEREAVDARVIAGPEVAEHVLKNELPLYDVRAQLGAIHIPTLVATGRHDWVTPPSQSEEIVKGIPHADLHIFENSGHNPLVEETHEFLETIARFIRS</sequence>
<dbReference type="InterPro" id="IPR000073">
    <property type="entry name" value="AB_hydrolase_1"/>
</dbReference>
<organism evidence="4">
    <name type="scientific">Streptomyces sp. NBC_00119</name>
    <dbReference type="NCBI Taxonomy" id="2975659"/>
    <lineage>
        <taxon>Bacteria</taxon>
        <taxon>Bacillati</taxon>
        <taxon>Actinomycetota</taxon>
        <taxon>Actinomycetes</taxon>
        <taxon>Kitasatosporales</taxon>
        <taxon>Streptomycetaceae</taxon>
        <taxon>Streptomyces</taxon>
    </lineage>
</organism>
<dbReference type="Gene3D" id="3.40.50.1820">
    <property type="entry name" value="alpha/beta hydrolase"/>
    <property type="match status" value="1"/>
</dbReference>
<dbReference type="GO" id="GO:0006508">
    <property type="term" value="P:proteolysis"/>
    <property type="evidence" value="ECO:0007669"/>
    <property type="project" value="InterPro"/>
</dbReference>
<dbReference type="PANTHER" id="PTHR43798">
    <property type="entry name" value="MONOACYLGLYCEROL LIPASE"/>
    <property type="match status" value="1"/>
</dbReference>
<dbReference type="PRINTS" id="PR00793">
    <property type="entry name" value="PROAMNOPTASE"/>
</dbReference>
<dbReference type="InterPro" id="IPR029058">
    <property type="entry name" value="AB_hydrolase_fold"/>
</dbReference>
<evidence type="ECO:0000313" key="4">
    <source>
        <dbReference type="EMBL" id="WTS10840.1"/>
    </source>
</evidence>
<dbReference type="InterPro" id="IPR002410">
    <property type="entry name" value="Peptidase_S33"/>
</dbReference>
<evidence type="ECO:0000256" key="2">
    <source>
        <dbReference type="ARBA" id="ARBA00022801"/>
    </source>
</evidence>
<dbReference type="PRINTS" id="PR00111">
    <property type="entry name" value="ABHYDROLASE"/>
</dbReference>
<protein>
    <submittedName>
        <fullName evidence="4">Alpha/beta hydrolase</fullName>
    </submittedName>
</protein>
<keyword evidence="2 4" id="KW-0378">Hydrolase</keyword>
<dbReference type="GO" id="GO:0016020">
    <property type="term" value="C:membrane"/>
    <property type="evidence" value="ECO:0007669"/>
    <property type="project" value="TreeGrafter"/>
</dbReference>
<dbReference type="EMBL" id="CP108195">
    <property type="protein sequence ID" value="WTS10840.1"/>
    <property type="molecule type" value="Genomic_DNA"/>
</dbReference>
<dbReference type="PANTHER" id="PTHR43798:SF33">
    <property type="entry name" value="HYDROLASE, PUTATIVE (AFU_ORTHOLOGUE AFUA_2G14860)-RELATED"/>
    <property type="match status" value="1"/>
</dbReference>
<dbReference type="GO" id="GO:0004177">
    <property type="term" value="F:aminopeptidase activity"/>
    <property type="evidence" value="ECO:0007669"/>
    <property type="project" value="UniProtKB-EC"/>
</dbReference>
<dbReference type="SUPFAM" id="SSF53474">
    <property type="entry name" value="alpha/beta-Hydrolases"/>
    <property type="match status" value="1"/>
</dbReference>
<accession>A0AAU1TZM6</accession>
<reference evidence="4" key="1">
    <citation type="submission" date="2022-10" db="EMBL/GenBank/DDBJ databases">
        <title>The complete genomes of actinobacterial strains from the NBC collection.</title>
        <authorList>
            <person name="Joergensen T.S."/>
            <person name="Alvarez Arevalo M."/>
            <person name="Sterndorff E.B."/>
            <person name="Faurdal D."/>
            <person name="Vuksanovic O."/>
            <person name="Mourched A.-S."/>
            <person name="Charusanti P."/>
            <person name="Shaw S."/>
            <person name="Blin K."/>
            <person name="Weber T."/>
        </authorList>
    </citation>
    <scope>NUCLEOTIDE SEQUENCE</scope>
    <source>
        <strain evidence="4">NBC_00119</strain>
    </source>
</reference>
<dbReference type="AlphaFoldDB" id="A0AAU1TZM6"/>
<dbReference type="InterPro" id="IPR050266">
    <property type="entry name" value="AB_hydrolase_sf"/>
</dbReference>
<comment type="similarity">
    <text evidence="1">Belongs to the peptidase S33 family.</text>
</comment>
<proteinExistence type="inferred from homology"/>
<evidence type="ECO:0000259" key="3">
    <source>
        <dbReference type="Pfam" id="PF00561"/>
    </source>
</evidence>
<name>A0AAU1TZM6_9ACTN</name>
<feature type="domain" description="AB hydrolase-1" evidence="3">
    <location>
        <begin position="30"/>
        <end position="270"/>
    </location>
</feature>